<name>A0A4R5DWK9_9BACT</name>
<protein>
    <submittedName>
        <fullName evidence="3">CHRD domain-containing protein</fullName>
    </submittedName>
</protein>
<feature type="domain" description="CHRD" evidence="2">
    <location>
        <begin position="33"/>
        <end position="144"/>
    </location>
</feature>
<comment type="caution">
    <text evidence="3">The sequence shown here is derived from an EMBL/GenBank/DDBJ whole genome shotgun (WGS) entry which is preliminary data.</text>
</comment>
<dbReference type="InterPro" id="IPR010895">
    <property type="entry name" value="CHRD"/>
</dbReference>
<evidence type="ECO:0000259" key="2">
    <source>
        <dbReference type="PROSITE" id="PS50933"/>
    </source>
</evidence>
<accession>A0A4R5DWK9</accession>
<dbReference type="OrthoDB" id="571052at2"/>
<feature type="signal peptide" evidence="1">
    <location>
        <begin position="1"/>
        <end position="21"/>
    </location>
</feature>
<dbReference type="Pfam" id="PF07452">
    <property type="entry name" value="CHRD"/>
    <property type="match status" value="1"/>
</dbReference>
<evidence type="ECO:0000313" key="3">
    <source>
        <dbReference type="EMBL" id="TDE15675.1"/>
    </source>
</evidence>
<dbReference type="AlphaFoldDB" id="A0A4R5DWK9"/>
<dbReference type="PROSITE" id="PS50933">
    <property type="entry name" value="CHRD"/>
    <property type="match status" value="1"/>
</dbReference>
<keyword evidence="1" id="KW-0732">Signal</keyword>
<proteinExistence type="predicted"/>
<dbReference type="RefSeq" id="WP_131958937.1">
    <property type="nucleotide sequence ID" value="NZ_SMFL01000004.1"/>
</dbReference>
<feature type="chain" id="PRO_5020591700" evidence="1">
    <location>
        <begin position="22"/>
        <end position="145"/>
    </location>
</feature>
<organism evidence="3 4">
    <name type="scientific">Dyadobacter psychrotolerans</name>
    <dbReference type="NCBI Taxonomy" id="2541721"/>
    <lineage>
        <taxon>Bacteria</taxon>
        <taxon>Pseudomonadati</taxon>
        <taxon>Bacteroidota</taxon>
        <taxon>Cytophagia</taxon>
        <taxon>Cytophagales</taxon>
        <taxon>Spirosomataceae</taxon>
        <taxon>Dyadobacter</taxon>
    </lineage>
</organism>
<sequence length="145" mass="15869">MKKPMKRILLFMTGIAMLGMASSCKEEGPHKDDIVKFSATINSAPTVGTGAFEYNKVTRELSYNVSYSNIVPFAVTINHATPGWQRGPVLVNLPGFTASQVTGKTRVLTLAEQTELINGLFYVNIAPKDNPTKEVRGQILPNELD</sequence>
<keyword evidence="4" id="KW-1185">Reference proteome</keyword>
<evidence type="ECO:0000313" key="4">
    <source>
        <dbReference type="Proteomes" id="UP000294850"/>
    </source>
</evidence>
<gene>
    <name evidence="3" type="ORF">E0F88_14360</name>
</gene>
<dbReference type="SMART" id="SM00754">
    <property type="entry name" value="CHRD"/>
    <property type="match status" value="1"/>
</dbReference>
<dbReference type="Proteomes" id="UP000294850">
    <property type="component" value="Unassembled WGS sequence"/>
</dbReference>
<evidence type="ECO:0000256" key="1">
    <source>
        <dbReference type="SAM" id="SignalP"/>
    </source>
</evidence>
<reference evidence="3 4" key="1">
    <citation type="submission" date="2019-03" db="EMBL/GenBank/DDBJ databases">
        <title>Dyadobacter AR-3-6 sp. nov., isolated from arctic soil.</title>
        <authorList>
            <person name="Chaudhary D.K."/>
        </authorList>
    </citation>
    <scope>NUCLEOTIDE SEQUENCE [LARGE SCALE GENOMIC DNA]</scope>
    <source>
        <strain evidence="3 4">AR-3-6</strain>
    </source>
</reference>
<dbReference type="PROSITE" id="PS51257">
    <property type="entry name" value="PROKAR_LIPOPROTEIN"/>
    <property type="match status" value="1"/>
</dbReference>
<dbReference type="EMBL" id="SMFL01000004">
    <property type="protein sequence ID" value="TDE15675.1"/>
    <property type="molecule type" value="Genomic_DNA"/>
</dbReference>